<dbReference type="EMBL" id="JH921429">
    <property type="protein sequence ID" value="EKD20686.1"/>
    <property type="molecule type" value="Genomic_DNA"/>
</dbReference>
<feature type="compositionally biased region" description="Basic and acidic residues" evidence="1">
    <location>
        <begin position="1"/>
        <end position="19"/>
    </location>
</feature>
<evidence type="ECO:0000256" key="1">
    <source>
        <dbReference type="SAM" id="MobiDB-lite"/>
    </source>
</evidence>
<evidence type="ECO:0000313" key="2">
    <source>
        <dbReference type="EMBL" id="EKD20686.1"/>
    </source>
</evidence>
<name>K1X6H5_MARBU</name>
<feature type="region of interest" description="Disordered" evidence="1">
    <location>
        <begin position="1"/>
        <end position="26"/>
    </location>
</feature>
<proteinExistence type="predicted"/>
<dbReference type="HOGENOM" id="CLU_1661133_0_0_1"/>
<dbReference type="InParanoid" id="K1X6H5"/>
<sequence>MAHQDKSNRQSEEQNEKVLETPVSSHRCLRKRMAEKLTRYTRPGQEGWTSLDIFERTTSGTRSPAGQMPSIEAVMGMPPRAHRGPVAGVLVRCTMSLHPHSHTWGTRQDSVMAATRKEEGKRHRIFTMPSEDQCYLTGHVAVCPSSLTMSPMSLVHRAL</sequence>
<reference evidence="2 3" key="1">
    <citation type="journal article" date="2012" name="BMC Genomics">
        <title>Sequencing the genome of Marssonina brunnea reveals fungus-poplar co-evolution.</title>
        <authorList>
            <person name="Zhu S."/>
            <person name="Cao Y.-Z."/>
            <person name="Jiang C."/>
            <person name="Tan B.-Y."/>
            <person name="Wang Z."/>
            <person name="Feng S."/>
            <person name="Zhang L."/>
            <person name="Su X.-H."/>
            <person name="Brejova B."/>
            <person name="Vinar T."/>
            <person name="Xu M."/>
            <person name="Wang M.-X."/>
            <person name="Zhang S.-G."/>
            <person name="Huang M.-R."/>
            <person name="Wu R."/>
            <person name="Zhou Y."/>
        </authorList>
    </citation>
    <scope>NUCLEOTIDE SEQUENCE [LARGE SCALE GENOMIC DNA]</scope>
    <source>
        <strain evidence="2 3">MB_m1</strain>
    </source>
</reference>
<dbReference type="Proteomes" id="UP000006753">
    <property type="component" value="Unassembled WGS sequence"/>
</dbReference>
<gene>
    <name evidence="2" type="ORF">MBM_01368</name>
</gene>
<keyword evidence="3" id="KW-1185">Reference proteome</keyword>
<protein>
    <submittedName>
        <fullName evidence="2">Uncharacterized protein</fullName>
    </submittedName>
</protein>
<accession>K1X6H5</accession>
<organism evidence="2 3">
    <name type="scientific">Marssonina brunnea f. sp. multigermtubi (strain MB_m1)</name>
    <name type="common">Marssonina leaf spot fungus</name>
    <dbReference type="NCBI Taxonomy" id="1072389"/>
    <lineage>
        <taxon>Eukaryota</taxon>
        <taxon>Fungi</taxon>
        <taxon>Dikarya</taxon>
        <taxon>Ascomycota</taxon>
        <taxon>Pezizomycotina</taxon>
        <taxon>Leotiomycetes</taxon>
        <taxon>Helotiales</taxon>
        <taxon>Drepanopezizaceae</taxon>
        <taxon>Drepanopeziza</taxon>
    </lineage>
</organism>
<dbReference type="KEGG" id="mbe:MBM_01368"/>
<evidence type="ECO:0000313" key="3">
    <source>
        <dbReference type="Proteomes" id="UP000006753"/>
    </source>
</evidence>
<dbReference type="AlphaFoldDB" id="K1X6H5"/>